<gene>
    <name evidence="9" type="primary">cdk14</name>
    <name evidence="9" type="ORF">T4D_15594</name>
</gene>
<evidence type="ECO:0000256" key="1">
    <source>
        <dbReference type="ARBA" id="ARBA00006485"/>
    </source>
</evidence>
<comment type="similarity">
    <text evidence="1">Belongs to the protein kinase superfamily. CMGC Ser/Thr protein kinase family. CDC2/CDKX subfamily.</text>
</comment>
<keyword evidence="4 7" id="KW-0547">Nucleotide-binding</keyword>
<name>A0A0V1G151_TRIPS</name>
<dbReference type="FunFam" id="1.10.510.10:FF:000624">
    <property type="entry name" value="Mitogen-activated protein kinase"/>
    <property type="match status" value="1"/>
</dbReference>
<evidence type="ECO:0000259" key="8">
    <source>
        <dbReference type="PROSITE" id="PS50011"/>
    </source>
</evidence>
<protein>
    <submittedName>
        <fullName evidence="9">Cyclin-dependent kinase 14</fullName>
    </submittedName>
</protein>
<evidence type="ECO:0000313" key="9">
    <source>
        <dbReference type="EMBL" id="KRY92023.1"/>
    </source>
</evidence>
<evidence type="ECO:0000256" key="5">
    <source>
        <dbReference type="ARBA" id="ARBA00022777"/>
    </source>
</evidence>
<keyword evidence="6 7" id="KW-0067">ATP-binding</keyword>
<evidence type="ECO:0000313" key="10">
    <source>
        <dbReference type="Proteomes" id="UP000054995"/>
    </source>
</evidence>
<feature type="domain" description="Protein kinase" evidence="8">
    <location>
        <begin position="201"/>
        <end position="722"/>
    </location>
</feature>
<keyword evidence="10" id="KW-1185">Reference proteome</keyword>
<dbReference type="PROSITE" id="PS50011">
    <property type="entry name" value="PROTEIN_KINASE_DOM"/>
    <property type="match status" value="1"/>
</dbReference>
<dbReference type="GO" id="GO:0004693">
    <property type="term" value="F:cyclin-dependent protein serine/threonine kinase activity"/>
    <property type="evidence" value="ECO:0007669"/>
    <property type="project" value="TreeGrafter"/>
</dbReference>
<dbReference type="OrthoDB" id="1732493at2759"/>
<evidence type="ECO:0000256" key="6">
    <source>
        <dbReference type="ARBA" id="ARBA00022840"/>
    </source>
</evidence>
<proteinExistence type="inferred from homology"/>
<dbReference type="Gene3D" id="3.30.200.20">
    <property type="entry name" value="Phosphorylase Kinase, domain 1"/>
    <property type="match status" value="1"/>
</dbReference>
<keyword evidence="2" id="KW-0723">Serine/threonine-protein kinase</keyword>
<dbReference type="Pfam" id="PF00069">
    <property type="entry name" value="Pkinase"/>
    <property type="match status" value="1"/>
</dbReference>
<dbReference type="InterPro" id="IPR050108">
    <property type="entry name" value="CDK"/>
</dbReference>
<dbReference type="InterPro" id="IPR000719">
    <property type="entry name" value="Prot_kinase_dom"/>
</dbReference>
<evidence type="ECO:0000256" key="3">
    <source>
        <dbReference type="ARBA" id="ARBA00022679"/>
    </source>
</evidence>
<keyword evidence="3" id="KW-0808">Transferase</keyword>
<dbReference type="InterPro" id="IPR011009">
    <property type="entry name" value="Kinase-like_dom_sf"/>
</dbReference>
<dbReference type="EMBL" id="JYDT01000009">
    <property type="protein sequence ID" value="KRY92023.1"/>
    <property type="molecule type" value="Genomic_DNA"/>
</dbReference>
<comment type="caution">
    <text evidence="9">The sequence shown here is derived from an EMBL/GenBank/DDBJ whole genome shotgun (WGS) entry which is preliminary data.</text>
</comment>
<dbReference type="PANTHER" id="PTHR24056">
    <property type="entry name" value="CELL DIVISION PROTEIN KINASE"/>
    <property type="match status" value="1"/>
</dbReference>
<dbReference type="PROSITE" id="PS00107">
    <property type="entry name" value="PROTEIN_KINASE_ATP"/>
    <property type="match status" value="1"/>
</dbReference>
<organism evidence="9 10">
    <name type="scientific">Trichinella pseudospiralis</name>
    <name type="common">Parasitic roundworm</name>
    <dbReference type="NCBI Taxonomy" id="6337"/>
    <lineage>
        <taxon>Eukaryota</taxon>
        <taxon>Metazoa</taxon>
        <taxon>Ecdysozoa</taxon>
        <taxon>Nematoda</taxon>
        <taxon>Enoplea</taxon>
        <taxon>Dorylaimia</taxon>
        <taxon>Trichinellida</taxon>
        <taxon>Trichinellidae</taxon>
        <taxon>Trichinella</taxon>
    </lineage>
</organism>
<keyword evidence="5 9" id="KW-0418">Kinase</keyword>
<evidence type="ECO:0000256" key="4">
    <source>
        <dbReference type="ARBA" id="ARBA00022741"/>
    </source>
</evidence>
<dbReference type="GO" id="GO:0005634">
    <property type="term" value="C:nucleus"/>
    <property type="evidence" value="ECO:0007669"/>
    <property type="project" value="TreeGrafter"/>
</dbReference>
<feature type="binding site" evidence="7">
    <location>
        <position position="230"/>
    </location>
    <ligand>
        <name>ATP</name>
        <dbReference type="ChEBI" id="CHEBI:30616"/>
    </ligand>
</feature>
<dbReference type="SUPFAM" id="SSF56112">
    <property type="entry name" value="Protein kinase-like (PK-like)"/>
    <property type="match status" value="2"/>
</dbReference>
<dbReference type="SMART" id="SM00220">
    <property type="entry name" value="S_TKc"/>
    <property type="match status" value="1"/>
</dbReference>
<dbReference type="AlphaFoldDB" id="A0A0V1G151"/>
<reference evidence="9 10" key="1">
    <citation type="submission" date="2015-01" db="EMBL/GenBank/DDBJ databases">
        <title>Evolution of Trichinella species and genotypes.</title>
        <authorList>
            <person name="Korhonen P.K."/>
            <person name="Edoardo P."/>
            <person name="Giuseppe L.R."/>
            <person name="Gasser R.B."/>
        </authorList>
    </citation>
    <scope>NUCLEOTIDE SEQUENCE [LARGE SCALE GENOMIC DNA]</scope>
    <source>
        <strain evidence="9">ISS470</strain>
    </source>
</reference>
<dbReference type="PANTHER" id="PTHR24056:SF246">
    <property type="entry name" value="ECDYSONE-INDUCED PROTEIN 63E, ISOFORM N"/>
    <property type="match status" value="1"/>
</dbReference>
<dbReference type="InterPro" id="IPR008271">
    <property type="entry name" value="Ser/Thr_kinase_AS"/>
</dbReference>
<evidence type="ECO:0000256" key="7">
    <source>
        <dbReference type="PROSITE-ProRule" id="PRU10141"/>
    </source>
</evidence>
<sequence>MFRPKNSKEHHCSVETTHKCNECLKIEHRDSFKLHQSGLLFFGENEADHCFGSVNVKDSFSSVNQQRRYLKSTPKLPLRALVNCKESTMQNGTLLKQSSNCRKNCIQKYIKSIKSSWTNMPSDAKLKQKRSPIVVVDQKIVQKCVNTMTLPATSQLQKMENFQRRKSEILNIYHPVMNDPLHLAVHGPSTPTYVVGKEKIFEKLQKIGEGAYAVVFKGRNIIDNSVVAIKEISFNPEEGIPFTAIREASLLKVLVHANIVTLHEIILKKRTLYLMFEFVDTDLGSYLDRHPDGICSHNVQLLLYQLLRGLTYCHSKKILHRDLKPQNLLISIYGELKLADFGLARAKSIPSRSYSCEVVTLWYRPPDVLLGSQKYSTSLDMGVGCIFAEMITGTVLFAGSKDIQHQLQSIFEVNVKFFLFSYSNYDIIFTYMFMQLTKEERSNGCAFPPYNAEYGFIVVSTVTCVASVSVLSSEVLLPILSVPFYLTIRFFNFCVFIRHPSADGCFVQRSHGCGFLLYNAEHGFVIVTTVTCVVSISHPSADECFVQRSQECAFLLYDAEYGFIIVTTVTCVASVSVLPSEILLPMLSILFLFDFCALLQFPCFHQRHPPADGCSVQRSNGCAFLLYNAEYGFIVVCTVTCVASISVLSSEILGTPSGKFWKDLNLEFSPSFVKKKLLPKSWSKVSTKFSHIPYCENLLSLFLKLEPSERITADDALQHCYFATLPKAIHHIPQTSSIFSVPGVYLIPDITCDNTTVNSFIKQQHKITQKQADFCSSFHHIYSYTAKVVKHFQSKNCDGSAELLDHDVLSAET</sequence>
<dbReference type="InterPro" id="IPR017441">
    <property type="entry name" value="Protein_kinase_ATP_BS"/>
</dbReference>
<dbReference type="Proteomes" id="UP000054995">
    <property type="component" value="Unassembled WGS sequence"/>
</dbReference>
<dbReference type="GO" id="GO:0005524">
    <property type="term" value="F:ATP binding"/>
    <property type="evidence" value="ECO:0007669"/>
    <property type="project" value="UniProtKB-UniRule"/>
</dbReference>
<dbReference type="Gene3D" id="1.10.510.10">
    <property type="entry name" value="Transferase(Phosphotransferase) domain 1"/>
    <property type="match status" value="2"/>
</dbReference>
<dbReference type="GO" id="GO:0005737">
    <property type="term" value="C:cytoplasm"/>
    <property type="evidence" value="ECO:0007669"/>
    <property type="project" value="TreeGrafter"/>
</dbReference>
<evidence type="ECO:0000256" key="2">
    <source>
        <dbReference type="ARBA" id="ARBA00022527"/>
    </source>
</evidence>
<accession>A0A0V1G151</accession>
<dbReference type="PROSITE" id="PS00108">
    <property type="entry name" value="PROTEIN_KINASE_ST"/>
    <property type="match status" value="1"/>
</dbReference>